<reference evidence="1" key="1">
    <citation type="submission" date="2023-05" db="EMBL/GenBank/DDBJ databases">
        <authorList>
            <person name="Stuckert A."/>
        </authorList>
    </citation>
    <scope>NUCLEOTIDE SEQUENCE</scope>
</reference>
<sequence>MFRGNLHLSYLHHLSPSLLHSATECIYDKIVPLSWPDLPTTTIYHPPWTHVLPSLHAEPGLACHNSGKRMTPEVSRDAAVLLREHGVNLTP</sequence>
<protein>
    <submittedName>
        <fullName evidence="1">Uncharacterized protein</fullName>
    </submittedName>
</protein>
<proteinExistence type="predicted"/>
<evidence type="ECO:0000313" key="2">
    <source>
        <dbReference type="Proteomes" id="UP001162483"/>
    </source>
</evidence>
<dbReference type="Proteomes" id="UP001162483">
    <property type="component" value="Unassembled WGS sequence"/>
</dbReference>
<comment type="caution">
    <text evidence="1">The sequence shown here is derived from an EMBL/GenBank/DDBJ whole genome shotgun (WGS) entry which is preliminary data.</text>
</comment>
<dbReference type="EMBL" id="CATNWA010000744">
    <property type="protein sequence ID" value="CAI9538005.1"/>
    <property type="molecule type" value="Genomic_DNA"/>
</dbReference>
<name>A0ABN9AS49_9NEOB</name>
<organism evidence="1 2">
    <name type="scientific">Staurois parvus</name>
    <dbReference type="NCBI Taxonomy" id="386267"/>
    <lineage>
        <taxon>Eukaryota</taxon>
        <taxon>Metazoa</taxon>
        <taxon>Chordata</taxon>
        <taxon>Craniata</taxon>
        <taxon>Vertebrata</taxon>
        <taxon>Euteleostomi</taxon>
        <taxon>Amphibia</taxon>
        <taxon>Batrachia</taxon>
        <taxon>Anura</taxon>
        <taxon>Neobatrachia</taxon>
        <taxon>Ranoidea</taxon>
        <taxon>Ranidae</taxon>
        <taxon>Staurois</taxon>
    </lineage>
</organism>
<accession>A0ABN9AS49</accession>
<keyword evidence="2" id="KW-1185">Reference proteome</keyword>
<evidence type="ECO:0000313" key="1">
    <source>
        <dbReference type="EMBL" id="CAI9538005.1"/>
    </source>
</evidence>
<gene>
    <name evidence="1" type="ORF">SPARVUS_LOCUS1313411</name>
</gene>